<dbReference type="Gene3D" id="3.40.50.720">
    <property type="entry name" value="NAD(P)-binding Rossmann-like Domain"/>
    <property type="match status" value="1"/>
</dbReference>
<dbReference type="PANTHER" id="PTHR37850:SF1">
    <property type="entry name" value="SAF DOMAIN PROTEIN"/>
    <property type="match status" value="1"/>
</dbReference>
<gene>
    <name evidence="4" type="ORF">PEDI_40890</name>
</gene>
<feature type="domain" description="Aspartate/homoserine dehydrogenase NAD-binding" evidence="2">
    <location>
        <begin position="24"/>
        <end position="148"/>
    </location>
</feature>
<feature type="transmembrane region" description="Helical" evidence="1">
    <location>
        <begin position="20"/>
        <end position="38"/>
    </location>
</feature>
<dbReference type="Proteomes" id="UP001310022">
    <property type="component" value="Unassembled WGS sequence"/>
</dbReference>
<evidence type="ECO:0000259" key="2">
    <source>
        <dbReference type="Pfam" id="PF03447"/>
    </source>
</evidence>
<dbReference type="RefSeq" id="WP_338238691.1">
    <property type="nucleotide sequence ID" value="NZ_BQKE01000003.1"/>
</dbReference>
<dbReference type="AlphaFoldDB" id="A0AAN5AM80"/>
<comment type="caution">
    <text evidence="4">The sequence shown here is derived from an EMBL/GenBank/DDBJ whole genome shotgun (WGS) entry which is preliminary data.</text>
</comment>
<evidence type="ECO:0000313" key="5">
    <source>
        <dbReference type="Proteomes" id="UP001310022"/>
    </source>
</evidence>
<accession>A0AAN5AM80</accession>
<dbReference type="InterPro" id="IPR005106">
    <property type="entry name" value="Asp/hSer_DH_NAD-bd"/>
</dbReference>
<evidence type="ECO:0000259" key="3">
    <source>
        <dbReference type="Pfam" id="PF21135"/>
    </source>
</evidence>
<protein>
    <submittedName>
        <fullName evidence="4">NAD(P)-dependent oxidoreductase</fullName>
    </submittedName>
</protein>
<proteinExistence type="predicted"/>
<dbReference type="SUPFAM" id="SSF51735">
    <property type="entry name" value="NAD(P)-binding Rossmann-fold domains"/>
    <property type="match status" value="1"/>
</dbReference>
<dbReference type="Pfam" id="PF21135">
    <property type="entry name" value="DRL_cat"/>
    <property type="match status" value="1"/>
</dbReference>
<keyword evidence="1" id="KW-0472">Membrane</keyword>
<dbReference type="GO" id="GO:0050661">
    <property type="term" value="F:NADP binding"/>
    <property type="evidence" value="ECO:0007669"/>
    <property type="project" value="InterPro"/>
</dbReference>
<organism evidence="4 5">
    <name type="scientific">Persicobacter diffluens</name>
    <dbReference type="NCBI Taxonomy" id="981"/>
    <lineage>
        <taxon>Bacteria</taxon>
        <taxon>Pseudomonadati</taxon>
        <taxon>Bacteroidota</taxon>
        <taxon>Cytophagia</taxon>
        <taxon>Cytophagales</taxon>
        <taxon>Persicobacteraceae</taxon>
        <taxon>Persicobacter</taxon>
    </lineage>
</organism>
<keyword evidence="1" id="KW-0812">Transmembrane</keyword>
<sequence>MILIDKALQKRQKEGNPIRVGIVGVGAMGAGIINQIMLHTSGMEVNAIYNRHPEKGLNILSKIGASLNNILDDDRQRFREGHIRLTGNLEVFLETPNDIVVEATGSISFGLQLCKSAFEYGKHVLSFNAELDATFGPYLKKLAKSKGVIYSGSDGDQPGVIMNLYRYVKNIGLKPLVCGNIKGLQDRYRNPATQQQYAATYGLSPEMATSFADGTKISFEQATVANATGMRVNKRGMNGFSFHGHIDKAVDFYDFNELRKGDGIVDYFVGAQPAPGVFVYAYSEDPLVKHHLNYYKLGHGPIYSFYTPYHLCIFEVPISICRIVDFEDIIIEPKSGISVEVITMAKTALFEGTVLDGIGGYHTYGVCENSELARLGKLLPMGLAQGCRLIRDISQDQPILISDVEVLDEDLFNTYELQFSLNIVGG</sequence>
<dbReference type="InterPro" id="IPR036291">
    <property type="entry name" value="NAD(P)-bd_dom_sf"/>
</dbReference>
<feature type="domain" description="Oxidoreductase DRL-like catalytic" evidence="3">
    <location>
        <begin position="155"/>
        <end position="316"/>
    </location>
</feature>
<dbReference type="InterPro" id="IPR048423">
    <property type="entry name" value="DRL_cat"/>
</dbReference>
<dbReference type="CDD" id="cd11616">
    <property type="entry name" value="SAF_DH_OX_like"/>
    <property type="match status" value="1"/>
</dbReference>
<dbReference type="GO" id="GO:0016491">
    <property type="term" value="F:oxidoreductase activity"/>
    <property type="evidence" value="ECO:0007669"/>
    <property type="project" value="InterPro"/>
</dbReference>
<dbReference type="Pfam" id="PF03447">
    <property type="entry name" value="NAD_binding_3"/>
    <property type="match status" value="1"/>
</dbReference>
<keyword evidence="1" id="KW-1133">Transmembrane helix</keyword>
<dbReference type="EMBL" id="BQKE01000003">
    <property type="protein sequence ID" value="GJM63537.1"/>
    <property type="molecule type" value="Genomic_DNA"/>
</dbReference>
<keyword evidence="5" id="KW-1185">Reference proteome</keyword>
<reference evidence="4 5" key="1">
    <citation type="submission" date="2021-12" db="EMBL/GenBank/DDBJ databases">
        <title>Genome sequencing of bacteria with rrn-lacking chromosome and rrn-plasmid.</title>
        <authorList>
            <person name="Anda M."/>
            <person name="Iwasaki W."/>
        </authorList>
    </citation>
    <scope>NUCLEOTIDE SEQUENCE [LARGE SCALE GENOMIC DNA]</scope>
    <source>
        <strain evidence="4 5">NBRC 15940</strain>
    </source>
</reference>
<evidence type="ECO:0000256" key="1">
    <source>
        <dbReference type="SAM" id="Phobius"/>
    </source>
</evidence>
<dbReference type="PANTHER" id="PTHR37850">
    <property type="entry name" value="STRU PROTEIN"/>
    <property type="match status" value="1"/>
</dbReference>
<evidence type="ECO:0000313" key="4">
    <source>
        <dbReference type="EMBL" id="GJM63537.1"/>
    </source>
</evidence>
<name>A0AAN5AM80_9BACT</name>